<name>A0ABQ9XXT4_9EUKA</name>
<reference evidence="1 2" key="1">
    <citation type="journal article" date="2022" name="bioRxiv">
        <title>Genomics of Preaxostyla Flagellates Illuminates Evolutionary Transitions and the Path Towards Mitochondrial Loss.</title>
        <authorList>
            <person name="Novak L.V.F."/>
            <person name="Treitli S.C."/>
            <person name="Pyrih J."/>
            <person name="Halakuc P."/>
            <person name="Pipaliya S.V."/>
            <person name="Vacek V."/>
            <person name="Brzon O."/>
            <person name="Soukal P."/>
            <person name="Eme L."/>
            <person name="Dacks J.B."/>
            <person name="Karnkowska A."/>
            <person name="Elias M."/>
            <person name="Hampl V."/>
        </authorList>
    </citation>
    <scope>NUCLEOTIDE SEQUENCE [LARGE SCALE GENOMIC DNA]</scope>
    <source>
        <strain evidence="1">NAU3</strain>
        <tissue evidence="1">Gut</tissue>
    </source>
</reference>
<sequence>MIRTSFCAQGTHSKFCDFIHPLPPSFNAFTTINDSPNSLNSSFHNLDDSPFQFSSANQYKSPESHHDVMVIEHYQIPSDFFFRHYLQLDETSDPTLTPSVVIIERTSEHLSQYTNSDPKSMQMHISNIYDFFRIDEEIFLTAVIVLYRYLCVAGSILNLQKDSELFYLLILCIFIALKGLLDAPIDSAGIARSLNLEPSRIFHNEVQIITALEFSLFFDVDTLFPLSAIFPIEGLRCLTYSVQQPLVGLGEHLSRLSSPFQQRFNQKQAKPESPFIPTAVSAYIHRFETRVDVINVVEAAESPFLPCTTSEMVFDSDSSDEAGTNASPTWPHFSRAQLASVPVFVPSHTLNAYNMSPFPHTPIVTNTSPFYPPMFAPNAPTPLVGTPQFGCAQSAAHDSLASACPASCQPVSRPGWACPSSQPTWQMGW</sequence>
<protein>
    <recommendedName>
        <fullName evidence="3">Cyclin N-terminal domain-containing protein</fullName>
    </recommendedName>
</protein>
<evidence type="ECO:0000313" key="1">
    <source>
        <dbReference type="EMBL" id="KAK2956269.1"/>
    </source>
</evidence>
<dbReference type="SUPFAM" id="SSF47954">
    <property type="entry name" value="Cyclin-like"/>
    <property type="match status" value="1"/>
</dbReference>
<accession>A0ABQ9XXT4</accession>
<evidence type="ECO:0000313" key="2">
    <source>
        <dbReference type="Proteomes" id="UP001281761"/>
    </source>
</evidence>
<dbReference type="EMBL" id="JARBJD010000058">
    <property type="protein sequence ID" value="KAK2956269.1"/>
    <property type="molecule type" value="Genomic_DNA"/>
</dbReference>
<proteinExistence type="predicted"/>
<gene>
    <name evidence="1" type="ORF">BLNAU_8833</name>
</gene>
<keyword evidence="2" id="KW-1185">Reference proteome</keyword>
<dbReference type="InterPro" id="IPR036915">
    <property type="entry name" value="Cyclin-like_sf"/>
</dbReference>
<organism evidence="1 2">
    <name type="scientific">Blattamonas nauphoetae</name>
    <dbReference type="NCBI Taxonomy" id="2049346"/>
    <lineage>
        <taxon>Eukaryota</taxon>
        <taxon>Metamonada</taxon>
        <taxon>Preaxostyla</taxon>
        <taxon>Oxymonadida</taxon>
        <taxon>Blattamonas</taxon>
    </lineage>
</organism>
<comment type="caution">
    <text evidence="1">The sequence shown here is derived from an EMBL/GenBank/DDBJ whole genome shotgun (WGS) entry which is preliminary data.</text>
</comment>
<dbReference type="Proteomes" id="UP001281761">
    <property type="component" value="Unassembled WGS sequence"/>
</dbReference>
<evidence type="ECO:0008006" key="3">
    <source>
        <dbReference type="Google" id="ProtNLM"/>
    </source>
</evidence>